<dbReference type="Gene3D" id="3.30.470.10">
    <property type="match status" value="1"/>
</dbReference>
<evidence type="ECO:0000256" key="5">
    <source>
        <dbReference type="RuleBase" id="RU004516"/>
    </source>
</evidence>
<comment type="caution">
    <text evidence="6">The sequence shown here is derived from an EMBL/GenBank/DDBJ whole genome shotgun (WGS) entry which is preliminary data.</text>
</comment>
<evidence type="ECO:0000313" key="7">
    <source>
        <dbReference type="Proteomes" id="UP000609346"/>
    </source>
</evidence>
<dbReference type="Gene3D" id="3.20.10.10">
    <property type="entry name" value="D-amino Acid Aminotransferase, subunit A, domain 2"/>
    <property type="match status" value="1"/>
</dbReference>
<protein>
    <submittedName>
        <fullName evidence="6">Aminodeoxychorismate lyase</fullName>
        <ecNumber evidence="6">4.1.3.38</ecNumber>
    </submittedName>
</protein>
<dbReference type="SUPFAM" id="SSF56752">
    <property type="entry name" value="D-aminoacid aminotransferase-like PLP-dependent enzymes"/>
    <property type="match status" value="1"/>
</dbReference>
<dbReference type="InterPro" id="IPR043132">
    <property type="entry name" value="BCAT-like_C"/>
</dbReference>
<comment type="cofactor">
    <cofactor evidence="1 5">
        <name>pyridoxal 5'-phosphate</name>
        <dbReference type="ChEBI" id="CHEBI:597326"/>
    </cofactor>
</comment>
<dbReference type="PANTHER" id="PTHR42743">
    <property type="entry name" value="AMINO-ACID AMINOTRANSFERASE"/>
    <property type="match status" value="1"/>
</dbReference>
<dbReference type="PANTHER" id="PTHR42743:SF11">
    <property type="entry name" value="AMINODEOXYCHORISMATE LYASE"/>
    <property type="match status" value="1"/>
</dbReference>
<sequence>MKVGYNGSVIEAEKAVVGVYDHGFLYGLGLFETFRTYGGEPYLLDRHLRRLTDGCRALQISYSPDERIIREWLSEVIAANDLEDAYVRMTVSAGDEGLGLPTGAYERPNVWLLVKQLPVTPPSVYELGRELRLLQTVRNTPEGEIRLKSLHYMNNIIAKQELLRAGASAGAEGLLLTKEGYLSEGIVSNLFFVRNNRVYTPSLDAGILPGITRERVMELAAEAGYSVEEGLYRWNELVEADEAWMTSSIQELIPITTLTDSNGEHYQVGSGRAGRIHQQLLASYRQDCSKEE</sequence>
<dbReference type="GO" id="GO:0008696">
    <property type="term" value="F:4-amino-4-deoxychorismate lyase activity"/>
    <property type="evidence" value="ECO:0007669"/>
    <property type="project" value="UniProtKB-EC"/>
</dbReference>
<keyword evidence="3 5" id="KW-0663">Pyridoxal phosphate</keyword>
<dbReference type="Pfam" id="PF01063">
    <property type="entry name" value="Aminotran_4"/>
    <property type="match status" value="1"/>
</dbReference>
<dbReference type="InterPro" id="IPR001544">
    <property type="entry name" value="Aminotrans_IV"/>
</dbReference>
<dbReference type="InterPro" id="IPR043131">
    <property type="entry name" value="BCAT-like_N"/>
</dbReference>
<dbReference type="RefSeq" id="WP_191207068.1">
    <property type="nucleotide sequence ID" value="NZ_JACXZA010000012.1"/>
</dbReference>
<evidence type="ECO:0000256" key="1">
    <source>
        <dbReference type="ARBA" id="ARBA00001933"/>
    </source>
</evidence>
<evidence type="ECO:0000313" key="6">
    <source>
        <dbReference type="EMBL" id="MBD3922757.1"/>
    </source>
</evidence>
<keyword evidence="7" id="KW-1185">Reference proteome</keyword>
<dbReference type="PROSITE" id="PS00770">
    <property type="entry name" value="AA_TRANSFER_CLASS_4"/>
    <property type="match status" value="1"/>
</dbReference>
<dbReference type="CDD" id="cd00449">
    <property type="entry name" value="PLPDE_IV"/>
    <property type="match status" value="1"/>
</dbReference>
<evidence type="ECO:0000256" key="3">
    <source>
        <dbReference type="ARBA" id="ARBA00022898"/>
    </source>
</evidence>
<dbReference type="NCBIfam" id="NF005800">
    <property type="entry name" value="PRK07650.1"/>
    <property type="match status" value="1"/>
</dbReference>
<comment type="similarity">
    <text evidence="2 4">Belongs to the class-IV pyridoxal-phosphate-dependent aminotransferase family.</text>
</comment>
<dbReference type="Proteomes" id="UP000609346">
    <property type="component" value="Unassembled WGS sequence"/>
</dbReference>
<dbReference type="InterPro" id="IPR036038">
    <property type="entry name" value="Aminotransferase-like"/>
</dbReference>
<evidence type="ECO:0000256" key="2">
    <source>
        <dbReference type="ARBA" id="ARBA00009320"/>
    </source>
</evidence>
<dbReference type="EC" id="4.1.3.38" evidence="6"/>
<reference evidence="6 7" key="1">
    <citation type="submission" date="2020-09" db="EMBL/GenBank/DDBJ databases">
        <title>Paenibacillus sp. strain PR3 16S rRNA gene Genome sequencing and assembly.</title>
        <authorList>
            <person name="Kim J."/>
        </authorList>
    </citation>
    <scope>NUCLEOTIDE SEQUENCE [LARGE SCALE GENOMIC DNA]</scope>
    <source>
        <strain evidence="6 7">PR3</strain>
    </source>
</reference>
<evidence type="ECO:0000256" key="4">
    <source>
        <dbReference type="RuleBase" id="RU004106"/>
    </source>
</evidence>
<keyword evidence="6" id="KW-0456">Lyase</keyword>
<dbReference type="InterPro" id="IPR018300">
    <property type="entry name" value="Aminotrans_IV_CS"/>
</dbReference>
<proteinExistence type="inferred from homology"/>
<gene>
    <name evidence="6" type="primary">pabC</name>
    <name evidence="6" type="ORF">H8B09_28870</name>
</gene>
<name>A0ABR8N3K6_9BACL</name>
<organism evidence="6 7">
    <name type="scientific">Paenibacillus terricola</name>
    <dbReference type="NCBI Taxonomy" id="2763503"/>
    <lineage>
        <taxon>Bacteria</taxon>
        <taxon>Bacillati</taxon>
        <taxon>Bacillota</taxon>
        <taxon>Bacilli</taxon>
        <taxon>Bacillales</taxon>
        <taxon>Paenibacillaceae</taxon>
        <taxon>Paenibacillus</taxon>
    </lineage>
</organism>
<dbReference type="InterPro" id="IPR050571">
    <property type="entry name" value="Class-IV_PLP-Dep_Aminotrnsfr"/>
</dbReference>
<accession>A0ABR8N3K6</accession>
<dbReference type="EMBL" id="JACXZA010000012">
    <property type="protein sequence ID" value="MBD3922757.1"/>
    <property type="molecule type" value="Genomic_DNA"/>
</dbReference>